<organism evidence="1 2">
    <name type="scientific">Schaalia cardiffensis F0333</name>
    <dbReference type="NCBI Taxonomy" id="888050"/>
    <lineage>
        <taxon>Bacteria</taxon>
        <taxon>Bacillati</taxon>
        <taxon>Actinomycetota</taxon>
        <taxon>Actinomycetes</taxon>
        <taxon>Actinomycetales</taxon>
        <taxon>Actinomycetaceae</taxon>
        <taxon>Schaalia</taxon>
    </lineage>
</organism>
<accession>N6W7H9</accession>
<name>N6W7H9_9ACTO</name>
<dbReference type="EMBL" id="AQHZ01000013">
    <property type="protein sequence ID" value="ENO18505.1"/>
    <property type="molecule type" value="Genomic_DNA"/>
</dbReference>
<keyword evidence="2" id="KW-1185">Reference proteome</keyword>
<dbReference type="HOGENOM" id="CLU_3179039_0_0_11"/>
<gene>
    <name evidence="1" type="ORF">HMPREF9004_0762</name>
</gene>
<proteinExistence type="predicted"/>
<dbReference type="AlphaFoldDB" id="N6W7H9"/>
<protein>
    <submittedName>
        <fullName evidence="1">Uncharacterized protein</fullName>
    </submittedName>
</protein>
<sequence length="46" mass="5183">MALRIRALALSLIPTMPYTRVFRDSGKRPVIRVPFRLVCVPVQASS</sequence>
<comment type="caution">
    <text evidence="1">The sequence shown here is derived from an EMBL/GenBank/DDBJ whole genome shotgun (WGS) entry which is preliminary data.</text>
</comment>
<dbReference type="Proteomes" id="UP000013015">
    <property type="component" value="Unassembled WGS sequence"/>
</dbReference>
<evidence type="ECO:0000313" key="2">
    <source>
        <dbReference type="Proteomes" id="UP000013015"/>
    </source>
</evidence>
<evidence type="ECO:0000313" key="1">
    <source>
        <dbReference type="EMBL" id="ENO18505.1"/>
    </source>
</evidence>
<reference evidence="1 2" key="1">
    <citation type="submission" date="2013-03" db="EMBL/GenBank/DDBJ databases">
        <title>Reference genome for the Human Microbiome Project.</title>
        <authorList>
            <person name="Aqrawi P."/>
            <person name="Ayvaz T."/>
            <person name="Bess C."/>
            <person name="Blankenburg K."/>
            <person name="Coyle M."/>
            <person name="Deng J."/>
            <person name="Forbes L."/>
            <person name="Fowler G."/>
            <person name="Francisco L."/>
            <person name="Fu Q."/>
            <person name="Gibbs R."/>
            <person name="Gross S."/>
            <person name="Gubbala S."/>
            <person name="Hale W."/>
            <person name="Hemphill L."/>
            <person name="Highlander S."/>
            <person name="Hirani K."/>
            <person name="Jackson L."/>
            <person name="Jakkamsetti A."/>
            <person name="Javaid M."/>
            <person name="Jayaseelan J.C."/>
            <person name="Jiang H."/>
            <person name="Joshi V."/>
            <person name="Korchina V."/>
            <person name="Kovar C."/>
            <person name="Lara F."/>
            <person name="Lee S."/>
            <person name="Liu Y."/>
            <person name="Mata R."/>
            <person name="Mathew T."/>
            <person name="Munidasa M."/>
            <person name="Muzny D."/>
            <person name="Nazareth L."/>
            <person name="Ngo R."/>
            <person name="Nguyen L."/>
            <person name="Nguyen N."/>
            <person name="Okwuonu G."/>
            <person name="Ongeri F."/>
            <person name="Palculict T."/>
            <person name="Patil S."/>
            <person name="Petrosino J."/>
            <person name="Pham C."/>
            <person name="Pham P."/>
            <person name="Pu L.-L."/>
            <person name="Qin X."/>
            <person name="Qu J."/>
            <person name="Reid J."/>
            <person name="Ross M."/>
            <person name="Ruth R."/>
            <person name="Saada N."/>
            <person name="San Lucas F."/>
            <person name="Santibanez J."/>
            <person name="Shang Y."/>
            <person name="Simmons D."/>
            <person name="Song X.-Z."/>
            <person name="Tang L.-Y."/>
            <person name="Thornton R."/>
            <person name="Warren J."/>
            <person name="Weissenberger G."/>
            <person name="Wilczek-Boney K."/>
            <person name="Worley K."/>
            <person name="Youmans B."/>
            <person name="Zhang J."/>
            <person name="Zhang L."/>
            <person name="Zhao Z."/>
            <person name="Zhou C."/>
            <person name="Zhu D."/>
            <person name="Zhu Y."/>
        </authorList>
    </citation>
    <scope>NUCLEOTIDE SEQUENCE [LARGE SCALE GENOMIC DNA]</scope>
    <source>
        <strain evidence="1 2">F0333</strain>
    </source>
</reference>